<dbReference type="GO" id="GO:1990961">
    <property type="term" value="P:xenobiotic detoxification by transmembrane export across the plasma membrane"/>
    <property type="evidence" value="ECO:0007669"/>
    <property type="project" value="InterPro"/>
</dbReference>
<dbReference type="SUPFAM" id="SSF111369">
    <property type="entry name" value="HlyD-like secretion proteins"/>
    <property type="match status" value="1"/>
</dbReference>
<dbReference type="InterPro" id="IPR030190">
    <property type="entry name" value="MacA_alpha-hairpin_sf"/>
</dbReference>
<dbReference type="NCBIfam" id="TIGR01730">
    <property type="entry name" value="RND_mfp"/>
    <property type="match status" value="1"/>
</dbReference>
<dbReference type="InterPro" id="IPR058624">
    <property type="entry name" value="MdtA-like_HH"/>
</dbReference>
<dbReference type="Pfam" id="PF25876">
    <property type="entry name" value="HH_MFP_RND"/>
    <property type="match status" value="1"/>
</dbReference>
<evidence type="ECO:0000259" key="9">
    <source>
        <dbReference type="Pfam" id="PF25967"/>
    </source>
</evidence>
<gene>
    <name evidence="10" type="ORF">M6D89_14205</name>
</gene>
<dbReference type="InterPro" id="IPR006143">
    <property type="entry name" value="RND_pump_MFP"/>
</dbReference>
<evidence type="ECO:0000313" key="11">
    <source>
        <dbReference type="Proteomes" id="UP001139319"/>
    </source>
</evidence>
<evidence type="ECO:0000313" key="10">
    <source>
        <dbReference type="EMBL" id="MCP8900455.1"/>
    </source>
</evidence>
<comment type="similarity">
    <text evidence="2">Belongs to the membrane fusion protein (MFP) (TC 8.A.1) family.</text>
</comment>
<dbReference type="GO" id="GO:1990281">
    <property type="term" value="C:efflux pump complex"/>
    <property type="evidence" value="ECO:0007669"/>
    <property type="project" value="TreeGrafter"/>
</dbReference>
<dbReference type="AlphaFoldDB" id="A0A9X2I4Z3"/>
<dbReference type="Gene3D" id="6.10.140.1990">
    <property type="match status" value="1"/>
</dbReference>
<feature type="domain" description="Multidrug resistance protein MdtA-like barrel-sandwich hybrid" evidence="8">
    <location>
        <begin position="66"/>
        <end position="219"/>
    </location>
</feature>
<dbReference type="PANTHER" id="PTHR30469">
    <property type="entry name" value="MULTIDRUG RESISTANCE PROTEIN MDTA"/>
    <property type="match status" value="1"/>
</dbReference>
<dbReference type="GO" id="GO:1990195">
    <property type="term" value="C:macrolide transmembrane transporter complex"/>
    <property type="evidence" value="ECO:0007669"/>
    <property type="project" value="InterPro"/>
</dbReference>
<proteinExistence type="inferred from homology"/>
<dbReference type="Proteomes" id="UP001139319">
    <property type="component" value="Unassembled WGS sequence"/>
</dbReference>
<organism evidence="10 11">
    <name type="scientific">Gilvimarinus xylanilyticus</name>
    <dbReference type="NCBI Taxonomy" id="2944139"/>
    <lineage>
        <taxon>Bacteria</taxon>
        <taxon>Pseudomonadati</taxon>
        <taxon>Pseudomonadota</taxon>
        <taxon>Gammaproteobacteria</taxon>
        <taxon>Cellvibrionales</taxon>
        <taxon>Cellvibrionaceae</taxon>
        <taxon>Gilvimarinus</taxon>
    </lineage>
</organism>
<dbReference type="Gene3D" id="2.40.30.170">
    <property type="match status" value="1"/>
</dbReference>
<dbReference type="InterPro" id="IPR058625">
    <property type="entry name" value="MdtA-like_BSH"/>
</dbReference>
<keyword evidence="3" id="KW-0813">Transport</keyword>
<keyword evidence="11" id="KW-1185">Reference proteome</keyword>
<evidence type="ECO:0000256" key="6">
    <source>
        <dbReference type="SAM" id="MobiDB-lite"/>
    </source>
</evidence>
<name>A0A9X2I4Z3_9GAMM</name>
<feature type="domain" description="Multidrug resistance protein MdtA-like C-terminal permuted SH3" evidence="9">
    <location>
        <begin position="309"/>
        <end position="363"/>
    </location>
</feature>
<feature type="coiled-coil region" evidence="5">
    <location>
        <begin position="105"/>
        <end position="170"/>
    </location>
</feature>
<dbReference type="InterPro" id="IPR058627">
    <property type="entry name" value="MdtA-like_C"/>
</dbReference>
<protein>
    <submittedName>
        <fullName evidence="10">Efflux RND transporter periplasmic adaptor subunit</fullName>
    </submittedName>
</protein>
<dbReference type="Pfam" id="PF25967">
    <property type="entry name" value="RND-MFP_C"/>
    <property type="match status" value="1"/>
</dbReference>
<comment type="subcellular location">
    <subcellularLocation>
        <location evidence="1">Cell envelope</location>
    </subcellularLocation>
</comment>
<dbReference type="GO" id="GO:0015562">
    <property type="term" value="F:efflux transmembrane transporter activity"/>
    <property type="evidence" value="ECO:0007669"/>
    <property type="project" value="TreeGrafter"/>
</dbReference>
<dbReference type="RefSeq" id="WP_253968747.1">
    <property type="nucleotide sequence ID" value="NZ_JAMFTH010000005.1"/>
</dbReference>
<dbReference type="Gene3D" id="2.40.420.20">
    <property type="match status" value="1"/>
</dbReference>
<dbReference type="EMBL" id="JAMFTH010000005">
    <property type="protein sequence ID" value="MCP8900455.1"/>
    <property type="molecule type" value="Genomic_DNA"/>
</dbReference>
<keyword evidence="4 5" id="KW-0175">Coiled coil</keyword>
<evidence type="ECO:0000256" key="1">
    <source>
        <dbReference type="ARBA" id="ARBA00004196"/>
    </source>
</evidence>
<evidence type="ECO:0000256" key="4">
    <source>
        <dbReference type="ARBA" id="ARBA00023054"/>
    </source>
</evidence>
<reference evidence="10" key="1">
    <citation type="submission" date="2022-05" db="EMBL/GenBank/DDBJ databases">
        <authorList>
            <person name="Sun H.-N."/>
        </authorList>
    </citation>
    <scope>NUCLEOTIDE SEQUENCE</scope>
    <source>
        <strain evidence="10">HB14</strain>
    </source>
</reference>
<feature type="region of interest" description="Disordered" evidence="6">
    <location>
        <begin position="370"/>
        <end position="392"/>
    </location>
</feature>
<reference evidence="10" key="2">
    <citation type="submission" date="2023-01" db="EMBL/GenBank/DDBJ databases">
        <title>Gilvimarinus xylanilyticus HB14 isolated from Caulerpa lentillifera aquaculture base in Hainan, China.</title>
        <authorList>
            <person name="Zhang Y.-J."/>
        </authorList>
    </citation>
    <scope>NUCLEOTIDE SEQUENCE</scope>
    <source>
        <strain evidence="10">HB14</strain>
    </source>
</reference>
<dbReference type="Gene3D" id="2.40.50.100">
    <property type="match status" value="1"/>
</dbReference>
<comment type="caution">
    <text evidence="10">The sequence shown here is derived from an EMBL/GenBank/DDBJ whole genome shotgun (WGS) entry which is preliminary data.</text>
</comment>
<dbReference type="GO" id="GO:0030313">
    <property type="term" value="C:cell envelope"/>
    <property type="evidence" value="ECO:0007669"/>
    <property type="project" value="UniProtKB-SubCell"/>
</dbReference>
<evidence type="ECO:0000259" key="8">
    <source>
        <dbReference type="Pfam" id="PF25917"/>
    </source>
</evidence>
<dbReference type="GO" id="GO:0019898">
    <property type="term" value="C:extrinsic component of membrane"/>
    <property type="evidence" value="ECO:0007669"/>
    <property type="project" value="InterPro"/>
</dbReference>
<feature type="domain" description="Multidrug resistance protein MdtA-like alpha-helical hairpin" evidence="7">
    <location>
        <begin position="112"/>
        <end position="188"/>
    </location>
</feature>
<sequence length="392" mass="42706">MNLFASRKPLTLVVLALLALILLCSLAYRYVFASAAEPDYLWHTVERRSIENVIAASGTLEPKDYVEVGAQVSGQLESLAVEVGDVVAREQLLAEIDATVFETKVMSAEASLENKRAQLEKLHAEQYLAEERLERNRNLFTQNAISRDTLTASETEVKGLKASIRAMQAQIKADSASLDGDKATLNYAKIYAPMDGTVVSIAVREGQTLNANQSAPLIMKIADLSVLTLRTEVSEADVTRIYPGMPVYFSTLGEPQERWYSTVRQVLPTPEIVNEVVLYQVLIDIENKGSRLMDSMTAQVFFIEDQAENVLTVPAGALRRGPGGPGVLKQTASGTERVAVKLGMRTRTQVEIAEGLNEGDVVVAGIRNPETGAVEENRRGPMGGPPGGRRGF</sequence>
<dbReference type="Pfam" id="PF25917">
    <property type="entry name" value="BSH_RND"/>
    <property type="match status" value="1"/>
</dbReference>
<evidence type="ECO:0000256" key="5">
    <source>
        <dbReference type="SAM" id="Coils"/>
    </source>
</evidence>
<dbReference type="PANTHER" id="PTHR30469:SF33">
    <property type="entry name" value="SLR1207 PROTEIN"/>
    <property type="match status" value="1"/>
</dbReference>
<evidence type="ECO:0000256" key="2">
    <source>
        <dbReference type="ARBA" id="ARBA00009477"/>
    </source>
</evidence>
<evidence type="ECO:0000259" key="7">
    <source>
        <dbReference type="Pfam" id="PF25876"/>
    </source>
</evidence>
<accession>A0A9X2I4Z3</accession>
<feature type="compositionally biased region" description="Gly residues" evidence="6">
    <location>
        <begin position="381"/>
        <end position="392"/>
    </location>
</feature>
<evidence type="ECO:0000256" key="3">
    <source>
        <dbReference type="ARBA" id="ARBA00022448"/>
    </source>
</evidence>